<accession>A0AAV4NYR7</accession>
<comment type="caution">
    <text evidence="2">The sequence shown here is derived from an EMBL/GenBank/DDBJ whole genome shotgun (WGS) entry which is preliminary data.</text>
</comment>
<reference evidence="2 3" key="1">
    <citation type="submission" date="2021-06" db="EMBL/GenBank/DDBJ databases">
        <title>Caerostris extrusa draft genome.</title>
        <authorList>
            <person name="Kono N."/>
            <person name="Arakawa K."/>
        </authorList>
    </citation>
    <scope>NUCLEOTIDE SEQUENCE [LARGE SCALE GENOMIC DNA]</scope>
</reference>
<keyword evidence="1" id="KW-1133">Transmembrane helix</keyword>
<dbReference type="AlphaFoldDB" id="A0AAV4NYR7"/>
<dbReference type="Proteomes" id="UP001054945">
    <property type="component" value="Unassembled WGS sequence"/>
</dbReference>
<keyword evidence="3" id="KW-1185">Reference proteome</keyword>
<protein>
    <submittedName>
        <fullName evidence="2">Uncharacterized protein</fullName>
    </submittedName>
</protein>
<keyword evidence="1" id="KW-0812">Transmembrane</keyword>
<feature type="transmembrane region" description="Helical" evidence="1">
    <location>
        <begin position="64"/>
        <end position="84"/>
    </location>
</feature>
<name>A0AAV4NYR7_CAEEX</name>
<keyword evidence="1" id="KW-0472">Membrane</keyword>
<feature type="transmembrane region" description="Helical" evidence="1">
    <location>
        <begin position="117"/>
        <end position="137"/>
    </location>
</feature>
<sequence length="149" mass="15564">MDLGGGYNKRNASDAVILGGRKLPDESEQEVMDIIVGSSSCGTCVPLLLPEFEADVFRSFLRRLLGICMVSIVVGAVVASFASWSALSLPTIPTCALTHVMATKAAPTCPSSFEPSVNISVLVLLVLTVLNLLLGLFHGCSVQIEVGAG</sequence>
<evidence type="ECO:0000256" key="1">
    <source>
        <dbReference type="SAM" id="Phobius"/>
    </source>
</evidence>
<dbReference type="EMBL" id="BPLR01021465">
    <property type="protein sequence ID" value="GIX89949.1"/>
    <property type="molecule type" value="Genomic_DNA"/>
</dbReference>
<evidence type="ECO:0000313" key="2">
    <source>
        <dbReference type="EMBL" id="GIX89949.1"/>
    </source>
</evidence>
<organism evidence="2 3">
    <name type="scientific">Caerostris extrusa</name>
    <name type="common">Bark spider</name>
    <name type="synonym">Caerostris bankana</name>
    <dbReference type="NCBI Taxonomy" id="172846"/>
    <lineage>
        <taxon>Eukaryota</taxon>
        <taxon>Metazoa</taxon>
        <taxon>Ecdysozoa</taxon>
        <taxon>Arthropoda</taxon>
        <taxon>Chelicerata</taxon>
        <taxon>Arachnida</taxon>
        <taxon>Araneae</taxon>
        <taxon>Araneomorphae</taxon>
        <taxon>Entelegynae</taxon>
        <taxon>Araneoidea</taxon>
        <taxon>Araneidae</taxon>
        <taxon>Caerostris</taxon>
    </lineage>
</organism>
<evidence type="ECO:0000313" key="3">
    <source>
        <dbReference type="Proteomes" id="UP001054945"/>
    </source>
</evidence>
<proteinExistence type="predicted"/>
<gene>
    <name evidence="2" type="ORF">CEXT_272051</name>
</gene>